<protein>
    <submittedName>
        <fullName evidence="2">Uncharacterized membrane protein</fullName>
    </submittedName>
</protein>
<dbReference type="STRING" id="399736.SAMN04489720_2610"/>
<dbReference type="Proteomes" id="UP000198822">
    <property type="component" value="Chromosome I"/>
</dbReference>
<reference evidence="3" key="1">
    <citation type="submission" date="2016-10" db="EMBL/GenBank/DDBJ databases">
        <authorList>
            <person name="Varghese N."/>
            <person name="Submissions S."/>
        </authorList>
    </citation>
    <scope>NUCLEOTIDE SEQUENCE [LARGE SCALE GENOMIC DNA]</scope>
    <source>
        <strain evidence="3">DSM 22002</strain>
    </source>
</reference>
<evidence type="ECO:0000313" key="2">
    <source>
        <dbReference type="EMBL" id="SDH85385.1"/>
    </source>
</evidence>
<dbReference type="EMBL" id="LT629695">
    <property type="protein sequence ID" value="SDH85385.1"/>
    <property type="molecule type" value="Genomic_DNA"/>
</dbReference>
<proteinExistence type="predicted"/>
<feature type="transmembrane region" description="Helical" evidence="1">
    <location>
        <begin position="54"/>
        <end position="74"/>
    </location>
</feature>
<dbReference type="PANTHER" id="PTHR36974:SF1">
    <property type="entry name" value="DOXX FAMILY MEMBRANE PROTEIN"/>
    <property type="match status" value="1"/>
</dbReference>
<gene>
    <name evidence="2" type="ORF">SAMN04489720_2610</name>
</gene>
<feature type="transmembrane region" description="Helical" evidence="1">
    <location>
        <begin position="6"/>
        <end position="28"/>
    </location>
</feature>
<dbReference type="AlphaFoldDB" id="A0A1G8FTF1"/>
<dbReference type="RefSeq" id="WP_092505644.1">
    <property type="nucleotide sequence ID" value="NZ_LT629695.1"/>
</dbReference>
<keyword evidence="1" id="KW-0472">Membrane</keyword>
<dbReference type="PANTHER" id="PTHR36974">
    <property type="entry name" value="MEMBRANE PROTEIN-RELATED"/>
    <property type="match status" value="1"/>
</dbReference>
<accession>A0A1G8FTF1</accession>
<feature type="transmembrane region" description="Helical" evidence="1">
    <location>
        <begin position="112"/>
        <end position="130"/>
    </location>
</feature>
<evidence type="ECO:0000313" key="3">
    <source>
        <dbReference type="Proteomes" id="UP000198822"/>
    </source>
</evidence>
<evidence type="ECO:0000256" key="1">
    <source>
        <dbReference type="SAM" id="Phobius"/>
    </source>
</evidence>
<feature type="transmembrane region" description="Helical" evidence="1">
    <location>
        <begin position="80"/>
        <end position="100"/>
    </location>
</feature>
<keyword evidence="3" id="KW-1185">Reference proteome</keyword>
<name>A0A1G8FTF1_9MICO</name>
<dbReference type="OrthoDB" id="5120128at2"/>
<organism evidence="2 3">
    <name type="scientific">Agrococcus jejuensis</name>
    <dbReference type="NCBI Taxonomy" id="399736"/>
    <lineage>
        <taxon>Bacteria</taxon>
        <taxon>Bacillati</taxon>
        <taxon>Actinomycetota</taxon>
        <taxon>Actinomycetes</taxon>
        <taxon>Micrococcales</taxon>
        <taxon>Microbacteriaceae</taxon>
        <taxon>Agrococcus</taxon>
    </lineage>
</organism>
<sequence>MDAFEVVQWVLRIVLAVVFVAMGALHFVPKVARGMGAMIPPGIKGTGIRSARSLVIISGIAEILGGIGLLAPWMPVRFAAGIGLIALLIAVFPANAYAARHPDRFGPMAVPLVPRAIGQVVLAALVLVAAI</sequence>
<keyword evidence="1" id="KW-0812">Transmembrane</keyword>
<keyword evidence="1" id="KW-1133">Transmembrane helix</keyword>